<evidence type="ECO:0000259" key="3">
    <source>
        <dbReference type="Pfam" id="PF06904"/>
    </source>
</evidence>
<reference evidence="4 5" key="1">
    <citation type="submission" date="2017-11" db="EMBL/GenBank/DDBJ databases">
        <title>Draft genome sequence of Rhizobiales bacterium SY3-13.</title>
        <authorList>
            <person name="Sun C."/>
        </authorList>
    </citation>
    <scope>NUCLEOTIDE SEQUENCE [LARGE SCALE GENOMIC DNA]</scope>
    <source>
        <strain evidence="4 5">SY3-13</strain>
    </source>
</reference>
<accession>A0A2M9G750</accession>
<feature type="compositionally biased region" description="Pro residues" evidence="1">
    <location>
        <begin position="32"/>
        <end position="51"/>
    </location>
</feature>
<feature type="domain" description="Extensin-like C-terminal" evidence="3">
    <location>
        <begin position="89"/>
        <end position="268"/>
    </location>
</feature>
<dbReference type="Pfam" id="PF06904">
    <property type="entry name" value="Extensin-like_C"/>
    <property type="match status" value="1"/>
</dbReference>
<evidence type="ECO:0000313" key="4">
    <source>
        <dbReference type="EMBL" id="PJK31548.1"/>
    </source>
</evidence>
<dbReference type="AlphaFoldDB" id="A0A2M9G750"/>
<protein>
    <submittedName>
        <fullName evidence="4">Extensin</fullName>
    </submittedName>
</protein>
<name>A0A2M9G750_9PROT</name>
<dbReference type="OrthoDB" id="9809788at2"/>
<proteinExistence type="predicted"/>
<comment type="caution">
    <text evidence="4">The sequence shown here is derived from an EMBL/GenBank/DDBJ whole genome shotgun (WGS) entry which is preliminary data.</text>
</comment>
<dbReference type="EMBL" id="PHIG01000004">
    <property type="protein sequence ID" value="PJK31548.1"/>
    <property type="molecule type" value="Genomic_DNA"/>
</dbReference>
<feature type="region of interest" description="Disordered" evidence="1">
    <location>
        <begin position="23"/>
        <end position="80"/>
    </location>
</feature>
<sequence length="268" mass="28431">MERIRTIMAGMALLAGLTVSVLAQDTGDGNGEPPPLPPPRPAETPSSPPPDATDRTEAAEAEITRAPGPEPPPTPAPERLAESDVEFAACRAALDVYGAAYEIADRIENADAGCGVVRPLRVTEIVPGVVLRPAARMRCETARALAEWVSGFVVPAATHLPDRRRLTGLDHGSVYVCRRRNNSGSGRLSEHAFGNAVDVMGFRFAGGDGLTVEPREGEGDAEEAFQQAVRAAACLSFTTVIGPGTDAAHADHLHLDVKVRRRGYRLCQ</sequence>
<feature type="signal peptide" evidence="2">
    <location>
        <begin position="1"/>
        <end position="23"/>
    </location>
</feature>
<evidence type="ECO:0000256" key="1">
    <source>
        <dbReference type="SAM" id="MobiDB-lite"/>
    </source>
</evidence>
<organism evidence="4 5">
    <name type="scientific">Minwuia thermotolerans</name>
    <dbReference type="NCBI Taxonomy" id="2056226"/>
    <lineage>
        <taxon>Bacteria</taxon>
        <taxon>Pseudomonadati</taxon>
        <taxon>Pseudomonadota</taxon>
        <taxon>Alphaproteobacteria</taxon>
        <taxon>Minwuiales</taxon>
        <taxon>Minwuiaceae</taxon>
        <taxon>Minwuia</taxon>
    </lineage>
</organism>
<keyword evidence="5" id="KW-1185">Reference proteome</keyword>
<evidence type="ECO:0000256" key="2">
    <source>
        <dbReference type="SAM" id="SignalP"/>
    </source>
</evidence>
<dbReference type="InterPro" id="IPR009683">
    <property type="entry name" value="Extensin-like_C"/>
</dbReference>
<dbReference type="RefSeq" id="WP_109794374.1">
    <property type="nucleotide sequence ID" value="NZ_PHIG01000004.1"/>
</dbReference>
<gene>
    <name evidence="4" type="ORF">CVT23_00370</name>
</gene>
<keyword evidence="2" id="KW-0732">Signal</keyword>
<feature type="chain" id="PRO_5014605163" evidence="2">
    <location>
        <begin position="24"/>
        <end position="268"/>
    </location>
</feature>
<dbReference type="Proteomes" id="UP000229498">
    <property type="component" value="Unassembled WGS sequence"/>
</dbReference>
<evidence type="ECO:0000313" key="5">
    <source>
        <dbReference type="Proteomes" id="UP000229498"/>
    </source>
</evidence>